<reference evidence="3" key="2">
    <citation type="submission" date="2025-08" db="UniProtKB">
        <authorList>
            <consortium name="Ensembl"/>
        </authorList>
    </citation>
    <scope>IDENTIFICATION</scope>
</reference>
<accession>A0A4W2FFZ7</accession>
<keyword evidence="2" id="KW-0472">Membrane</keyword>
<feature type="transmembrane region" description="Helical" evidence="2">
    <location>
        <begin position="12"/>
        <end position="32"/>
    </location>
</feature>
<reference evidence="3 4" key="1">
    <citation type="submission" date="2018-11" db="EMBL/GenBank/DDBJ databases">
        <title>Haplotype-resolved cattle genomes.</title>
        <authorList>
            <person name="Low W.Y."/>
            <person name="Tearle R."/>
            <person name="Bickhart D.M."/>
            <person name="Rosen B.D."/>
            <person name="Koren S."/>
            <person name="Rhie A."/>
            <person name="Hiendleder S."/>
            <person name="Phillippy A.M."/>
            <person name="Smith T.P.L."/>
            <person name="Williams J.L."/>
        </authorList>
    </citation>
    <scope>NUCLEOTIDE SEQUENCE [LARGE SCALE GENOMIC DNA]</scope>
</reference>
<dbReference type="InterPro" id="IPR027118">
    <property type="entry name" value="MGP"/>
</dbReference>
<dbReference type="GeneTree" id="ENSGT00680000100706"/>
<dbReference type="PANTHER" id="PTHR10109:SF0">
    <property type="entry name" value="MATRIX GLA PROTEIN"/>
    <property type="match status" value="1"/>
</dbReference>
<feature type="region of interest" description="Disordered" evidence="1">
    <location>
        <begin position="75"/>
        <end position="96"/>
    </location>
</feature>
<evidence type="ECO:0000313" key="3">
    <source>
        <dbReference type="Ensembl" id="ENSBIXP00005003542.1"/>
    </source>
</evidence>
<gene>
    <name evidence="3" type="primary">MGP</name>
</gene>
<dbReference type="PANTHER" id="PTHR10109">
    <property type="entry name" value="MATRIX GLA PROTEIN"/>
    <property type="match status" value="1"/>
</dbReference>
<protein>
    <submittedName>
        <fullName evidence="3">Matrix Gla protein</fullName>
    </submittedName>
</protein>
<evidence type="ECO:0000256" key="2">
    <source>
        <dbReference type="SAM" id="Phobius"/>
    </source>
</evidence>
<dbReference type="GO" id="GO:0031012">
    <property type="term" value="C:extracellular matrix"/>
    <property type="evidence" value="ECO:0007669"/>
    <property type="project" value="InterPro"/>
</dbReference>
<evidence type="ECO:0000313" key="4">
    <source>
        <dbReference type="Proteomes" id="UP000429181"/>
    </source>
</evidence>
<sequence>MPEICNNHTAKYTPPIFLTLPFPSFPIFKLLWSVKSNNKMNLFFFLFQNLTKAWNPMKSIPSLTGETLTALYHHNRDGEQKPKRESENSTSLNTSSTGKLVMTSNFANAMPWCMDTMLPTTVISGSAEGPNETGQKSLSRAWCLILYSLAVALLNYIETYESLNCSLNVLVWLHPSFLPTG</sequence>
<keyword evidence="2" id="KW-0812">Transmembrane</keyword>
<keyword evidence="2" id="KW-1133">Transmembrane helix</keyword>
<dbReference type="AlphaFoldDB" id="A0A4W2FFZ7"/>
<evidence type="ECO:0000256" key="1">
    <source>
        <dbReference type="SAM" id="MobiDB-lite"/>
    </source>
</evidence>
<proteinExistence type="predicted"/>
<feature type="compositionally biased region" description="Basic and acidic residues" evidence="1">
    <location>
        <begin position="75"/>
        <end position="87"/>
    </location>
</feature>
<dbReference type="GO" id="GO:0005576">
    <property type="term" value="C:extracellular region"/>
    <property type="evidence" value="ECO:0007669"/>
    <property type="project" value="UniProtKB-SubCell"/>
</dbReference>
<dbReference type="Ensembl" id="ENSBIXT00005010111.1">
    <property type="protein sequence ID" value="ENSBIXP00005003542.1"/>
    <property type="gene ID" value="ENSBIXG00005000547.1"/>
</dbReference>
<name>A0A4W2FFZ7_BOBOX</name>
<organism evidence="3 4">
    <name type="scientific">Bos indicus x Bos taurus</name>
    <name type="common">Hybrid cattle</name>
    <dbReference type="NCBI Taxonomy" id="30522"/>
    <lineage>
        <taxon>Eukaryota</taxon>
        <taxon>Metazoa</taxon>
        <taxon>Chordata</taxon>
        <taxon>Craniata</taxon>
        <taxon>Vertebrata</taxon>
        <taxon>Euteleostomi</taxon>
        <taxon>Mammalia</taxon>
        <taxon>Eutheria</taxon>
        <taxon>Laurasiatheria</taxon>
        <taxon>Artiodactyla</taxon>
        <taxon>Ruminantia</taxon>
        <taxon>Pecora</taxon>
        <taxon>Bovidae</taxon>
        <taxon>Bovinae</taxon>
        <taxon>Bos</taxon>
    </lineage>
</organism>
<dbReference type="Proteomes" id="UP000429181">
    <property type="component" value="Chromosome 5"/>
</dbReference>